<name>A0A348B5Z7_9CREN</name>
<dbReference type="AlphaFoldDB" id="A0A348B5Z7"/>
<sequence>MEDFHEVLASRDPELLESWSEVWSRAFKFTSLDSKTVSLIRMAVVSALRHEKAIEHSMDQAVAAGATPEEILDAIKVAFIFTGVPTLVTALSIYKRKFGV</sequence>
<dbReference type="EMBL" id="AP018553">
    <property type="protein sequence ID" value="BBD73599.1"/>
    <property type="molecule type" value="Genomic_DNA"/>
</dbReference>
<dbReference type="PANTHER" id="PTHR33930:SF2">
    <property type="entry name" value="BLR3452 PROTEIN"/>
    <property type="match status" value="1"/>
</dbReference>
<evidence type="ECO:0000259" key="1">
    <source>
        <dbReference type="Pfam" id="PF02627"/>
    </source>
</evidence>
<gene>
    <name evidence="3" type="ORF">GCM10007116_18440</name>
    <name evidence="2" type="ORF">HS1genome_1988</name>
</gene>
<dbReference type="PANTHER" id="PTHR33930">
    <property type="entry name" value="ALKYL HYDROPEROXIDE REDUCTASE AHPD"/>
    <property type="match status" value="1"/>
</dbReference>
<evidence type="ECO:0000313" key="3">
    <source>
        <dbReference type="EMBL" id="GGU01582.1"/>
    </source>
</evidence>
<reference evidence="3" key="4">
    <citation type="submission" date="2020-09" db="EMBL/GenBank/DDBJ databases">
        <authorList>
            <person name="Sun Q."/>
            <person name="Ohkuma M."/>
        </authorList>
    </citation>
    <scope>NUCLEOTIDE SEQUENCE</scope>
    <source>
        <strain evidence="3">JCM 31740</strain>
    </source>
</reference>
<accession>A0A348B5Z7</accession>
<dbReference type="Pfam" id="PF02627">
    <property type="entry name" value="CMD"/>
    <property type="match status" value="1"/>
</dbReference>
<reference evidence="4" key="2">
    <citation type="submission" date="2018-04" db="EMBL/GenBank/DDBJ databases">
        <title>Complete genome sequence of Sulfodiicoccus acidiphilus strain HS-1.</title>
        <authorList>
            <person name="Sakai H.D."/>
            <person name="Kurosawa N."/>
        </authorList>
    </citation>
    <scope>NUCLEOTIDE SEQUENCE [LARGE SCALE GENOMIC DNA]</scope>
    <source>
        <strain evidence="4">HS-1</strain>
    </source>
</reference>
<reference evidence="3" key="1">
    <citation type="journal article" date="2014" name="Int. J. Syst. Evol. Microbiol.">
        <title>Complete genome sequence of Corynebacterium casei LMG S-19264T (=DSM 44701T), isolated from a smear-ripened cheese.</title>
        <authorList>
            <consortium name="US DOE Joint Genome Institute (JGI-PGF)"/>
            <person name="Walter F."/>
            <person name="Albersmeier A."/>
            <person name="Kalinowski J."/>
            <person name="Ruckert C."/>
        </authorList>
    </citation>
    <scope>NUCLEOTIDE SEQUENCE</scope>
    <source>
        <strain evidence="3">JCM 31740</strain>
    </source>
</reference>
<evidence type="ECO:0000313" key="2">
    <source>
        <dbReference type="EMBL" id="BBD73599.1"/>
    </source>
</evidence>
<reference evidence="2" key="3">
    <citation type="journal article" date="2019" name="BMC Res. Notes">
        <title>Complete genome sequence of the Sulfodiicoccus acidiphilus strain HS-1T, the first crenarchaeon that lacks polB3, isolated from an acidic hot spring in Ohwaku-dani, Hakone, Japan.</title>
        <authorList>
            <person name="Sakai H.D."/>
            <person name="Kurosawa N."/>
        </authorList>
    </citation>
    <scope>NUCLEOTIDE SEQUENCE</scope>
    <source>
        <strain evidence="2">HS-1</strain>
    </source>
</reference>
<dbReference type="GO" id="GO:0051920">
    <property type="term" value="F:peroxiredoxin activity"/>
    <property type="evidence" value="ECO:0007669"/>
    <property type="project" value="InterPro"/>
</dbReference>
<organism evidence="2 4">
    <name type="scientific">Sulfodiicoccus acidiphilus</name>
    <dbReference type="NCBI Taxonomy" id="1670455"/>
    <lineage>
        <taxon>Archaea</taxon>
        <taxon>Thermoproteota</taxon>
        <taxon>Thermoprotei</taxon>
        <taxon>Sulfolobales</taxon>
        <taxon>Sulfolobaceae</taxon>
        <taxon>Sulfodiicoccus</taxon>
    </lineage>
</organism>
<dbReference type="KEGG" id="sacd:HS1genome_1988"/>
<dbReference type="InterPro" id="IPR003779">
    <property type="entry name" value="CMD-like"/>
</dbReference>
<dbReference type="InterPro" id="IPR029032">
    <property type="entry name" value="AhpD-like"/>
</dbReference>
<feature type="domain" description="Carboxymuconolactone decarboxylase-like" evidence="1">
    <location>
        <begin position="13"/>
        <end position="93"/>
    </location>
</feature>
<dbReference type="EMBL" id="BMQS01000020">
    <property type="protein sequence ID" value="GGU01582.1"/>
    <property type="molecule type" value="Genomic_DNA"/>
</dbReference>
<evidence type="ECO:0000313" key="4">
    <source>
        <dbReference type="Proteomes" id="UP000276741"/>
    </source>
</evidence>
<keyword evidence="4" id="KW-1185">Reference proteome</keyword>
<dbReference type="SUPFAM" id="SSF69118">
    <property type="entry name" value="AhpD-like"/>
    <property type="match status" value="1"/>
</dbReference>
<dbReference type="Gene3D" id="1.20.1290.10">
    <property type="entry name" value="AhpD-like"/>
    <property type="match status" value="1"/>
</dbReference>
<dbReference type="Proteomes" id="UP000276741">
    <property type="component" value="Chromosome"/>
</dbReference>
<protein>
    <recommendedName>
        <fullName evidence="1">Carboxymuconolactone decarboxylase-like domain-containing protein</fullName>
    </recommendedName>
</protein>
<dbReference type="Proteomes" id="UP000616143">
    <property type="component" value="Unassembled WGS sequence"/>
</dbReference>
<proteinExistence type="predicted"/>